<dbReference type="Proteomes" id="UP000192601">
    <property type="component" value="Unassembled WGS sequence"/>
</dbReference>
<organism evidence="2 3">
    <name type="scientific">Mycobacterium scrofulaceum</name>
    <dbReference type="NCBI Taxonomy" id="1783"/>
    <lineage>
        <taxon>Bacteria</taxon>
        <taxon>Bacillati</taxon>
        <taxon>Actinomycetota</taxon>
        <taxon>Actinomycetes</taxon>
        <taxon>Mycobacteriales</taxon>
        <taxon>Mycobacteriaceae</taxon>
        <taxon>Mycobacterium</taxon>
    </lineage>
</organism>
<dbReference type="STRING" id="1783.BST44_18695"/>
<evidence type="ECO:0000259" key="1">
    <source>
        <dbReference type="Pfam" id="PF07110"/>
    </source>
</evidence>
<dbReference type="PANTHER" id="PTHR40260">
    <property type="entry name" value="BLR8190 PROTEIN"/>
    <property type="match status" value="1"/>
</dbReference>
<dbReference type="EMBL" id="MVIJ01000030">
    <property type="protein sequence ID" value="ORB72562.1"/>
    <property type="molecule type" value="Genomic_DNA"/>
</dbReference>
<protein>
    <submittedName>
        <fullName evidence="2">Ethyl tert-butyl ether degradation protein EthD</fullName>
    </submittedName>
</protein>
<dbReference type="Gene3D" id="3.30.70.100">
    <property type="match status" value="1"/>
</dbReference>
<comment type="caution">
    <text evidence="2">The sequence shown here is derived from an EMBL/GenBank/DDBJ whole genome shotgun (WGS) entry which is preliminary data.</text>
</comment>
<sequence>MMFRVSVCYGEPTDPGAFEKYYSSTHVPLTLKIPGLTGFTTGKCRSLMPDREAPYYMVASLTFGSLEDLKGALKSPEMAAASADVANFATGGVSLYSTEEVDRLIGTGNASS</sequence>
<accession>A0A1X0KBQ0</accession>
<dbReference type="GO" id="GO:0016491">
    <property type="term" value="F:oxidoreductase activity"/>
    <property type="evidence" value="ECO:0007669"/>
    <property type="project" value="InterPro"/>
</dbReference>
<proteinExistence type="predicted"/>
<dbReference type="SUPFAM" id="SSF54909">
    <property type="entry name" value="Dimeric alpha+beta barrel"/>
    <property type="match status" value="1"/>
</dbReference>
<gene>
    <name evidence="2" type="ORF">BST44_18695</name>
</gene>
<evidence type="ECO:0000313" key="3">
    <source>
        <dbReference type="Proteomes" id="UP000192601"/>
    </source>
</evidence>
<dbReference type="NCBIfam" id="TIGR02118">
    <property type="entry name" value="EthD family reductase"/>
    <property type="match status" value="1"/>
</dbReference>
<dbReference type="InterPro" id="IPR009799">
    <property type="entry name" value="EthD_dom"/>
</dbReference>
<keyword evidence="3" id="KW-1185">Reference proteome</keyword>
<name>A0A1X0KBQ0_MYCSC</name>
<evidence type="ECO:0000313" key="2">
    <source>
        <dbReference type="EMBL" id="ORB72562.1"/>
    </source>
</evidence>
<reference evidence="2 3" key="1">
    <citation type="submission" date="2017-02" db="EMBL/GenBank/DDBJ databases">
        <title>The new phylogeny of genus Mycobacterium.</title>
        <authorList>
            <person name="Tortoli E."/>
            <person name="Trovato A."/>
            <person name="Cirillo D.M."/>
        </authorList>
    </citation>
    <scope>NUCLEOTIDE SEQUENCE [LARGE SCALE GENOMIC DNA]</scope>
    <source>
        <strain evidence="2 3">DSM 43992</strain>
    </source>
</reference>
<dbReference type="Pfam" id="PF07110">
    <property type="entry name" value="EthD"/>
    <property type="match status" value="1"/>
</dbReference>
<dbReference type="AlphaFoldDB" id="A0A1X0KBQ0"/>
<dbReference type="PANTHER" id="PTHR40260:SF2">
    <property type="entry name" value="BLR8190 PROTEIN"/>
    <property type="match status" value="1"/>
</dbReference>
<feature type="domain" description="EthD" evidence="1">
    <location>
        <begin position="12"/>
        <end position="90"/>
    </location>
</feature>
<dbReference type="InterPro" id="IPR011008">
    <property type="entry name" value="Dimeric_a/b-barrel"/>
</dbReference>